<sequence length="69" mass="8103">MSQDELNETAYRLLPKKQFSAMAEFLEGKSSRIFSLYLRPIFTTVKLEYYKENSYIGELIGLFLANFTH</sequence>
<evidence type="ECO:0000313" key="2">
    <source>
        <dbReference type="Proteomes" id="UP000755654"/>
    </source>
</evidence>
<reference evidence="1 2" key="1">
    <citation type="journal article" date="2021" name="ISME J.">
        <title>Genomic evolution of the class Acidithiobacillia: deep-branching Proteobacteria living in extreme acidic conditions.</title>
        <authorList>
            <person name="Moya-Beltran A."/>
            <person name="Beard S."/>
            <person name="Rojas-Villalobos C."/>
            <person name="Issotta F."/>
            <person name="Gallardo Y."/>
            <person name="Ulloa R."/>
            <person name="Giaveno A."/>
            <person name="Degli Esposti M."/>
            <person name="Johnson D.B."/>
            <person name="Quatrini R."/>
        </authorList>
    </citation>
    <scope>NUCLEOTIDE SEQUENCE [LARGE SCALE GENOMIC DNA]</scope>
    <source>
        <strain evidence="1 2">RW2</strain>
    </source>
</reference>
<dbReference type="Proteomes" id="UP000755654">
    <property type="component" value="Unassembled WGS sequence"/>
</dbReference>
<organism evidence="1 2">
    <name type="scientific">Acidithiobacillus sulfurivorans</name>
    <dbReference type="NCBI Taxonomy" id="1958756"/>
    <lineage>
        <taxon>Bacteria</taxon>
        <taxon>Pseudomonadati</taxon>
        <taxon>Pseudomonadota</taxon>
        <taxon>Acidithiobacillia</taxon>
        <taxon>Acidithiobacillales</taxon>
        <taxon>Acidithiobacillaceae</taxon>
        <taxon>Acidithiobacillus</taxon>
    </lineage>
</organism>
<evidence type="ECO:0000313" key="1">
    <source>
        <dbReference type="EMBL" id="MBU2761234.1"/>
    </source>
</evidence>
<name>A0ABS6A165_9PROT</name>
<accession>A0ABS6A165</accession>
<comment type="caution">
    <text evidence="1">The sequence shown here is derived from an EMBL/GenBank/DDBJ whole genome shotgun (WGS) entry which is preliminary data.</text>
</comment>
<dbReference type="RefSeq" id="WP_215884758.1">
    <property type="nucleotide sequence ID" value="NZ_JAAOMP010000153.1"/>
</dbReference>
<gene>
    <name evidence="1" type="ORF">HAP95_13945</name>
</gene>
<dbReference type="EMBL" id="JAAOMP010000153">
    <property type="protein sequence ID" value="MBU2761234.1"/>
    <property type="molecule type" value="Genomic_DNA"/>
</dbReference>
<protein>
    <submittedName>
        <fullName evidence="1">Uncharacterized protein</fullName>
    </submittedName>
</protein>
<proteinExistence type="predicted"/>
<keyword evidence="2" id="KW-1185">Reference proteome</keyword>